<keyword evidence="1 8" id="KW-0004">4Fe-4S</keyword>
<keyword evidence="5 8" id="KW-0560">Oxidoreductase</keyword>
<feature type="binding site" evidence="8">
    <location>
        <position position="40"/>
    </location>
    <ligand>
        <name>[4Fe-4S] cluster</name>
        <dbReference type="ChEBI" id="CHEBI:49883"/>
        <note>4Fe-4S-S-AdoMet</note>
    </ligand>
</feature>
<evidence type="ECO:0000256" key="4">
    <source>
        <dbReference type="ARBA" id="ARBA00022905"/>
    </source>
</evidence>
<keyword evidence="7 8" id="KW-0411">Iron-sulfur</keyword>
<dbReference type="EMBL" id="LN829119">
    <property type="protein sequence ID" value="CPR15989.1"/>
    <property type="molecule type" value="Genomic_DNA"/>
</dbReference>
<dbReference type="Gene3D" id="3.20.20.70">
    <property type="entry name" value="Aldolase class I"/>
    <property type="match status" value="1"/>
</dbReference>
<comment type="function">
    <text evidence="8">Catalyzes the cross-linking of a glutamate residue and a tyrosine residue in the PqqA protein as part of the biosynthesis of pyrroloquinoline quinone (PQQ).</text>
</comment>
<dbReference type="EC" id="1.21.98.4" evidence="8"/>
<dbReference type="SMART" id="SM00729">
    <property type="entry name" value="Elp3"/>
    <property type="match status" value="1"/>
</dbReference>
<dbReference type="KEGG" id="fil:BN1229_v1_0593"/>
<dbReference type="RefSeq" id="WP_046476458.1">
    <property type="nucleotide sequence ID" value="NZ_LN829118.1"/>
</dbReference>
<keyword evidence="3 8" id="KW-0479">Metal-binding</keyword>
<dbReference type="SFLD" id="SFLDG01386">
    <property type="entry name" value="main_SPASM_domain-containing"/>
    <property type="match status" value="1"/>
</dbReference>
<evidence type="ECO:0000256" key="2">
    <source>
        <dbReference type="ARBA" id="ARBA00022691"/>
    </source>
</evidence>
<dbReference type="GO" id="GO:0016491">
    <property type="term" value="F:oxidoreductase activity"/>
    <property type="evidence" value="ECO:0007669"/>
    <property type="project" value="UniProtKB-KW"/>
</dbReference>
<dbReference type="AlphaFoldDB" id="A0A0D6JB93"/>
<dbReference type="KEGG" id="fiy:BN1229_v1_0595"/>
<sequence length="388" mass="43150">MNEMAPGTVAEATPVNESTNCARAPIGLLAELTHRCPLQCPYCSNPVELERANTELSTEDWQNVMRQAAELGVLQIHLSGGEPTARRDLEDIVATAAEVGLYTNLITAGVLLTKERLQKLRDLGLDHVQLSIQDVDPENANRIAAYKGGAEKKHEVAKWVRELDMPLTINAPLHRQNIDSLPRIIDYAVEVGAGRLEVAHIQYYAWALKNRAALMPTREAFMKTAQIVDEAKERLKGILVIDFVVPDYYAKYPKPCMGGWGRGIMNVTPSGRVLPCHAAESLPGLEFDNVRDRPLADIWLQGQAFQKFRGTDWMKEPCRSCPRKEIDFGGCRCQAFALTGDPANTDPACSLSPLHKEWAEVATQESHVEPPEFIYRRMGKPTTEPTRG</sequence>
<dbReference type="PROSITE" id="PS51918">
    <property type="entry name" value="RADICAL_SAM"/>
    <property type="match status" value="1"/>
</dbReference>
<evidence type="ECO:0000256" key="6">
    <source>
        <dbReference type="ARBA" id="ARBA00023004"/>
    </source>
</evidence>
<keyword evidence="11" id="KW-1185">Reference proteome</keyword>
<evidence type="ECO:0000313" key="11">
    <source>
        <dbReference type="Proteomes" id="UP000033187"/>
    </source>
</evidence>
<keyword evidence="2 8" id="KW-0949">S-adenosyl-L-methionine</keyword>
<dbReference type="PIRSF" id="PIRSF037420">
    <property type="entry name" value="PQQ_syn_pqqE"/>
    <property type="match status" value="1"/>
</dbReference>
<evidence type="ECO:0000256" key="3">
    <source>
        <dbReference type="ARBA" id="ARBA00022723"/>
    </source>
</evidence>
<comment type="cofactor">
    <cofactor evidence="8">
        <name>[4Fe-4S] cluster</name>
        <dbReference type="ChEBI" id="CHEBI:49883"/>
    </cofactor>
    <text evidence="8">Binds 1 [4Fe-4S] cluster. The cluster is coordinated with 3 cysteines and an exchangeable S-adenosyl-L-methionine.</text>
</comment>
<dbReference type="PANTHER" id="PTHR11228">
    <property type="entry name" value="RADICAL SAM DOMAIN PROTEIN"/>
    <property type="match status" value="1"/>
</dbReference>
<comment type="subunit">
    <text evidence="8">Interacts with PqqD. The interaction is necessary for activity of PqqE.</text>
</comment>
<dbReference type="SFLD" id="SFLDF00280">
    <property type="entry name" value="coenzyme_PQQ_synthesis_protein"/>
    <property type="match status" value="1"/>
</dbReference>
<evidence type="ECO:0000256" key="1">
    <source>
        <dbReference type="ARBA" id="ARBA00022485"/>
    </source>
</evidence>
<dbReference type="GO" id="GO:1904047">
    <property type="term" value="F:S-adenosyl-L-methionine binding"/>
    <property type="evidence" value="ECO:0007669"/>
    <property type="project" value="UniProtKB-UniRule"/>
</dbReference>
<evidence type="ECO:0000256" key="7">
    <source>
        <dbReference type="ARBA" id="ARBA00023014"/>
    </source>
</evidence>
<dbReference type="NCBIfam" id="TIGR04085">
    <property type="entry name" value="rSAM_more_4Fe4S"/>
    <property type="match status" value="1"/>
</dbReference>
<keyword evidence="4 8" id="KW-0884">PQQ biosynthesis</keyword>
<dbReference type="CDD" id="cd21119">
    <property type="entry name" value="SPASM_PqqE"/>
    <property type="match status" value="1"/>
</dbReference>
<dbReference type="GO" id="GO:0018189">
    <property type="term" value="P:pyrroloquinoline quinone biosynthetic process"/>
    <property type="evidence" value="ECO:0007669"/>
    <property type="project" value="UniProtKB-UniRule"/>
</dbReference>
<dbReference type="Proteomes" id="UP000033187">
    <property type="component" value="Chromosome 1"/>
</dbReference>
<feature type="binding site" evidence="8">
    <location>
        <position position="43"/>
    </location>
    <ligand>
        <name>[4Fe-4S] cluster</name>
        <dbReference type="ChEBI" id="CHEBI:49883"/>
        <note>4Fe-4S-S-AdoMet</note>
    </ligand>
</feature>
<comment type="catalytic activity">
    <reaction evidence="8">
        <text>[PQQ precursor protein] + S-adenosyl-L-methionine = E-Y cross-linked-[PQQ precursor protein] + 5'-deoxyadenosine + L-methionine + H(+)</text>
        <dbReference type="Rhea" id="RHEA:56836"/>
        <dbReference type="Rhea" id="RHEA-COMP:14800"/>
        <dbReference type="Rhea" id="RHEA-COMP:14801"/>
        <dbReference type="ChEBI" id="CHEBI:15378"/>
        <dbReference type="ChEBI" id="CHEBI:17319"/>
        <dbReference type="ChEBI" id="CHEBI:57844"/>
        <dbReference type="ChEBI" id="CHEBI:59789"/>
        <dbReference type="ChEBI" id="CHEBI:141026"/>
        <dbReference type="ChEBI" id="CHEBI:141027"/>
        <dbReference type="EC" id="1.21.98.4"/>
    </reaction>
</comment>
<dbReference type="InterPro" id="IPR000385">
    <property type="entry name" value="MoaA_NifB_PqqE_Fe-S-bd_CS"/>
</dbReference>
<dbReference type="GO" id="GO:0032324">
    <property type="term" value="P:molybdopterin cofactor biosynthetic process"/>
    <property type="evidence" value="ECO:0007669"/>
    <property type="project" value="UniProtKB-ARBA"/>
</dbReference>
<name>A0A0D6JB93_9HYPH</name>
<evidence type="ECO:0000256" key="5">
    <source>
        <dbReference type="ARBA" id="ARBA00023002"/>
    </source>
</evidence>
<dbReference type="InterPro" id="IPR050377">
    <property type="entry name" value="Radical_SAM_PqqE_MftC-like"/>
</dbReference>
<dbReference type="GO" id="GO:0005506">
    <property type="term" value="F:iron ion binding"/>
    <property type="evidence" value="ECO:0007669"/>
    <property type="project" value="UniProtKB-UniRule"/>
</dbReference>
<proteinExistence type="inferred from homology"/>
<dbReference type="Pfam" id="PF04055">
    <property type="entry name" value="Radical_SAM"/>
    <property type="match status" value="1"/>
</dbReference>
<dbReference type="SFLD" id="SFLDG01067">
    <property type="entry name" value="SPASM/twitch_domain_containing"/>
    <property type="match status" value="1"/>
</dbReference>
<gene>
    <name evidence="8 10" type="primary">pqqE</name>
    <name evidence="10" type="ORF">YBN1229_v1_0595</name>
</gene>
<dbReference type="PROSITE" id="PS01305">
    <property type="entry name" value="MOAA_NIFB_PQQE"/>
    <property type="match status" value="1"/>
</dbReference>
<keyword evidence="6 8" id="KW-0408">Iron</keyword>
<comment type="similarity">
    <text evidence="8">Belongs to the radical SAM superfamily. PqqE family.</text>
</comment>
<protein>
    <recommendedName>
        <fullName evidence="8">PqqA peptide cyclase</fullName>
        <ecNumber evidence="8">1.21.98.4</ecNumber>
    </recommendedName>
    <alternativeName>
        <fullName evidence="8">Coenzyme PQQ synthesis protein E</fullName>
    </alternativeName>
</protein>
<dbReference type="Pfam" id="PF13186">
    <property type="entry name" value="SPASM"/>
    <property type="match status" value="1"/>
</dbReference>
<dbReference type="UniPathway" id="UPA00539"/>
<dbReference type="NCBIfam" id="TIGR02109">
    <property type="entry name" value="PQQ_syn_pqqE"/>
    <property type="match status" value="1"/>
</dbReference>
<dbReference type="GO" id="GO:0051539">
    <property type="term" value="F:4 iron, 4 sulfur cluster binding"/>
    <property type="evidence" value="ECO:0007669"/>
    <property type="project" value="UniProtKB-KW"/>
</dbReference>
<dbReference type="SFLD" id="SFLDS00029">
    <property type="entry name" value="Radical_SAM"/>
    <property type="match status" value="1"/>
</dbReference>
<dbReference type="InterPro" id="IPR017200">
    <property type="entry name" value="PqqE-like"/>
</dbReference>
<dbReference type="GO" id="GO:0009975">
    <property type="term" value="F:cyclase activity"/>
    <property type="evidence" value="ECO:0007669"/>
    <property type="project" value="UniProtKB-UniRule"/>
</dbReference>
<organism evidence="10 11">
    <name type="scientific">Candidatus Filomicrobium marinum</name>
    <dbReference type="NCBI Taxonomy" id="1608628"/>
    <lineage>
        <taxon>Bacteria</taxon>
        <taxon>Pseudomonadati</taxon>
        <taxon>Pseudomonadota</taxon>
        <taxon>Alphaproteobacteria</taxon>
        <taxon>Hyphomicrobiales</taxon>
        <taxon>Hyphomicrobiaceae</taxon>
        <taxon>Filomicrobium</taxon>
    </lineage>
</organism>
<dbReference type="InterPro" id="IPR023885">
    <property type="entry name" value="4Fe4S-binding_SPASM_dom"/>
</dbReference>
<dbReference type="InterPro" id="IPR011843">
    <property type="entry name" value="PQQ_synth_PqqE_bac"/>
</dbReference>
<dbReference type="InterPro" id="IPR006638">
    <property type="entry name" value="Elp3/MiaA/NifB-like_rSAM"/>
</dbReference>
<dbReference type="PANTHER" id="PTHR11228:SF7">
    <property type="entry name" value="PQQA PEPTIDE CYCLASE"/>
    <property type="match status" value="1"/>
</dbReference>
<feature type="binding site" evidence="8">
    <location>
        <position position="36"/>
    </location>
    <ligand>
        <name>[4Fe-4S] cluster</name>
        <dbReference type="ChEBI" id="CHEBI:49883"/>
        <note>4Fe-4S-S-AdoMet</note>
    </ligand>
</feature>
<evidence type="ECO:0000259" key="9">
    <source>
        <dbReference type="PROSITE" id="PS51918"/>
    </source>
</evidence>
<feature type="domain" description="Radical SAM core" evidence="9">
    <location>
        <begin position="22"/>
        <end position="242"/>
    </location>
</feature>
<reference evidence="11" key="1">
    <citation type="submission" date="2015-02" db="EMBL/GenBank/DDBJ databases">
        <authorList>
            <person name="Chooi Y.-H."/>
        </authorList>
    </citation>
    <scope>NUCLEOTIDE SEQUENCE [LARGE SCALE GENOMIC DNA]</scope>
    <source>
        <strain evidence="11">strain Y</strain>
    </source>
</reference>
<comment type="pathway">
    <text evidence="8">Cofactor biosynthesis; pyrroloquinoline quinone biosynthesis.</text>
</comment>
<dbReference type="SUPFAM" id="SSF102114">
    <property type="entry name" value="Radical SAM enzymes"/>
    <property type="match status" value="1"/>
</dbReference>
<accession>A0A0D6JB93</accession>
<dbReference type="InterPro" id="IPR058240">
    <property type="entry name" value="rSAM_sf"/>
</dbReference>
<dbReference type="InterPro" id="IPR007197">
    <property type="entry name" value="rSAM"/>
</dbReference>
<dbReference type="HAMAP" id="MF_00660">
    <property type="entry name" value="PqqE"/>
    <property type="match status" value="1"/>
</dbReference>
<evidence type="ECO:0000313" key="10">
    <source>
        <dbReference type="EMBL" id="CPR15989.1"/>
    </source>
</evidence>
<dbReference type="CDD" id="cd01335">
    <property type="entry name" value="Radical_SAM"/>
    <property type="match status" value="1"/>
</dbReference>
<evidence type="ECO:0000256" key="8">
    <source>
        <dbReference type="HAMAP-Rule" id="MF_00660"/>
    </source>
</evidence>
<dbReference type="InterPro" id="IPR013785">
    <property type="entry name" value="Aldolase_TIM"/>
</dbReference>